<gene>
    <name evidence="4" type="ORF">MEDL_58811</name>
</gene>
<dbReference type="SUPFAM" id="SSF56436">
    <property type="entry name" value="C-type lectin-like"/>
    <property type="match status" value="1"/>
</dbReference>
<dbReference type="InterPro" id="IPR003609">
    <property type="entry name" value="Pan_app"/>
</dbReference>
<dbReference type="InterPro" id="IPR016187">
    <property type="entry name" value="CTDL_fold"/>
</dbReference>
<dbReference type="InterPro" id="IPR001304">
    <property type="entry name" value="C-type_lectin-like"/>
</dbReference>
<keyword evidence="1" id="KW-0732">Signal</keyword>
<dbReference type="Gene3D" id="3.10.100.10">
    <property type="entry name" value="Mannose-Binding Protein A, subunit A"/>
    <property type="match status" value="1"/>
</dbReference>
<feature type="domain" description="C-type lectin" evidence="2">
    <location>
        <begin position="118"/>
        <end position="237"/>
    </location>
</feature>
<reference evidence="4" key="1">
    <citation type="submission" date="2021-03" db="EMBL/GenBank/DDBJ databases">
        <authorList>
            <person name="Bekaert M."/>
        </authorList>
    </citation>
    <scope>NUCLEOTIDE SEQUENCE</scope>
</reference>
<dbReference type="AlphaFoldDB" id="A0A8S3US39"/>
<feature type="signal peptide" evidence="1">
    <location>
        <begin position="1"/>
        <end position="23"/>
    </location>
</feature>
<feature type="domain" description="Apple" evidence="3">
    <location>
        <begin position="10"/>
        <end position="103"/>
    </location>
</feature>
<dbReference type="InterPro" id="IPR016186">
    <property type="entry name" value="C-type_lectin-like/link_sf"/>
</dbReference>
<protein>
    <submittedName>
        <fullName evidence="4">Uncharacterized protein</fullName>
    </submittedName>
</protein>
<dbReference type="PROSITE" id="PS50948">
    <property type="entry name" value="PAN"/>
    <property type="match status" value="1"/>
</dbReference>
<comment type="caution">
    <text evidence="4">The sequence shown here is derived from an EMBL/GenBank/DDBJ whole genome shotgun (WGS) entry which is preliminary data.</text>
</comment>
<dbReference type="EMBL" id="CAJPWZ010002885">
    <property type="protein sequence ID" value="CAG2246881.1"/>
    <property type="molecule type" value="Genomic_DNA"/>
</dbReference>
<proteinExistence type="predicted"/>
<evidence type="ECO:0000259" key="3">
    <source>
        <dbReference type="PROSITE" id="PS50948"/>
    </source>
</evidence>
<name>A0A8S3US39_MYTED</name>
<evidence type="ECO:0000313" key="4">
    <source>
        <dbReference type="EMBL" id="CAG2246881.1"/>
    </source>
</evidence>
<dbReference type="SMART" id="SM00034">
    <property type="entry name" value="CLECT"/>
    <property type="match status" value="1"/>
</dbReference>
<organism evidence="4 5">
    <name type="scientific">Mytilus edulis</name>
    <name type="common">Blue mussel</name>
    <dbReference type="NCBI Taxonomy" id="6550"/>
    <lineage>
        <taxon>Eukaryota</taxon>
        <taxon>Metazoa</taxon>
        <taxon>Spiralia</taxon>
        <taxon>Lophotrochozoa</taxon>
        <taxon>Mollusca</taxon>
        <taxon>Bivalvia</taxon>
        <taxon>Autobranchia</taxon>
        <taxon>Pteriomorphia</taxon>
        <taxon>Mytilida</taxon>
        <taxon>Mytiloidea</taxon>
        <taxon>Mytilidae</taxon>
        <taxon>Mytilinae</taxon>
        <taxon>Mytilus</taxon>
    </lineage>
</organism>
<accession>A0A8S3US39</accession>
<keyword evidence="5" id="KW-1185">Reference proteome</keyword>
<dbReference type="SUPFAM" id="SSF57414">
    <property type="entry name" value="Hairpin loop containing domain-like"/>
    <property type="match status" value="1"/>
</dbReference>
<dbReference type="Proteomes" id="UP000683360">
    <property type="component" value="Unassembled WGS sequence"/>
</dbReference>
<dbReference type="Gene3D" id="3.50.4.10">
    <property type="entry name" value="Hepatocyte Growth Factor"/>
    <property type="match status" value="1"/>
</dbReference>
<evidence type="ECO:0000259" key="2">
    <source>
        <dbReference type="PROSITE" id="PS50041"/>
    </source>
</evidence>
<dbReference type="Pfam" id="PF00024">
    <property type="entry name" value="PAN_1"/>
    <property type="match status" value="1"/>
</dbReference>
<dbReference type="OrthoDB" id="6122582at2759"/>
<dbReference type="CDD" id="cd00037">
    <property type="entry name" value="CLECT"/>
    <property type="match status" value="1"/>
</dbReference>
<feature type="chain" id="PRO_5035893547" evidence="1">
    <location>
        <begin position="24"/>
        <end position="239"/>
    </location>
</feature>
<sequence length="239" mass="27184">MEVSYSVLLCILLYFELITGTLVREITSQYVHAYDGTYENEKSLGISNVGSSMQCSIKCLNDNRCVSFFYNTITKTCILHADPFTYTNRPKSGTGWIFFQTFIKAHGRCKADFFYYRHLDLCFKFGPTITASDSNVAMVCNAPGEELVRIDSEDRQTYIEHITADIGLVYDHSICIQGTSMINPSNKWTFNDGELMTYSKWGTGQPKANGTFIRLIRIQNYAWVTTATDGECSYICEYN</sequence>
<dbReference type="PROSITE" id="PS50041">
    <property type="entry name" value="C_TYPE_LECTIN_2"/>
    <property type="match status" value="1"/>
</dbReference>
<evidence type="ECO:0000256" key="1">
    <source>
        <dbReference type="SAM" id="SignalP"/>
    </source>
</evidence>
<evidence type="ECO:0000313" key="5">
    <source>
        <dbReference type="Proteomes" id="UP000683360"/>
    </source>
</evidence>